<dbReference type="SMART" id="SM00471">
    <property type="entry name" value="HDc"/>
    <property type="match status" value="1"/>
</dbReference>
<dbReference type="PANTHER" id="PTHR46246:SF1">
    <property type="entry name" value="GUANOSINE-3',5'-BIS(DIPHOSPHATE) 3'-PYROPHOSPHOHYDROLASE MESH1"/>
    <property type="match status" value="1"/>
</dbReference>
<evidence type="ECO:0000259" key="1">
    <source>
        <dbReference type="SMART" id="SM00471"/>
    </source>
</evidence>
<dbReference type="InterPro" id="IPR003607">
    <property type="entry name" value="HD/PDEase_dom"/>
</dbReference>
<dbReference type="Pfam" id="PF13328">
    <property type="entry name" value="HD_4"/>
    <property type="match status" value="1"/>
</dbReference>
<dbReference type="PANTHER" id="PTHR46246">
    <property type="entry name" value="GUANOSINE-3',5'-BIS(DIPHOSPHATE) 3'-PYROPHOSPHOHYDROLASE MESH1"/>
    <property type="match status" value="1"/>
</dbReference>
<organism evidence="2 3">
    <name type="scientific">Asanoa siamensis</name>
    <dbReference type="NCBI Taxonomy" id="926357"/>
    <lineage>
        <taxon>Bacteria</taxon>
        <taxon>Bacillati</taxon>
        <taxon>Actinomycetota</taxon>
        <taxon>Actinomycetes</taxon>
        <taxon>Micromonosporales</taxon>
        <taxon>Micromonosporaceae</taxon>
        <taxon>Asanoa</taxon>
    </lineage>
</organism>
<reference evidence="2 3" key="1">
    <citation type="submission" date="2021-01" db="EMBL/GenBank/DDBJ databases">
        <title>Whole genome shotgun sequence of Asanoa siamensis NBRC 107932.</title>
        <authorList>
            <person name="Komaki H."/>
            <person name="Tamura T."/>
        </authorList>
    </citation>
    <scope>NUCLEOTIDE SEQUENCE [LARGE SCALE GENOMIC DNA]</scope>
    <source>
        <strain evidence="2 3">NBRC 107932</strain>
    </source>
</reference>
<dbReference type="Gene3D" id="1.10.3210.10">
    <property type="entry name" value="Hypothetical protein af1432"/>
    <property type="match status" value="1"/>
</dbReference>
<proteinExistence type="predicted"/>
<dbReference type="RefSeq" id="WP_203719045.1">
    <property type="nucleotide sequence ID" value="NZ_BONE01000124.1"/>
</dbReference>
<name>A0ABQ4D3V9_9ACTN</name>
<evidence type="ECO:0000313" key="3">
    <source>
        <dbReference type="Proteomes" id="UP000604117"/>
    </source>
</evidence>
<dbReference type="InterPro" id="IPR052194">
    <property type="entry name" value="MESH1"/>
</dbReference>
<evidence type="ECO:0000313" key="2">
    <source>
        <dbReference type="EMBL" id="GIF78204.1"/>
    </source>
</evidence>
<dbReference type="EMBL" id="BONE01000124">
    <property type="protein sequence ID" value="GIF78204.1"/>
    <property type="molecule type" value="Genomic_DNA"/>
</dbReference>
<dbReference type="SUPFAM" id="SSF109604">
    <property type="entry name" value="HD-domain/PDEase-like"/>
    <property type="match status" value="1"/>
</dbReference>
<protein>
    <recommendedName>
        <fullName evidence="1">HD/PDEase domain-containing protein</fullName>
    </recommendedName>
</protein>
<comment type="caution">
    <text evidence="2">The sequence shown here is derived from an EMBL/GenBank/DDBJ whole genome shotgun (WGS) entry which is preliminary data.</text>
</comment>
<feature type="domain" description="HD/PDEase" evidence="1">
    <location>
        <begin position="22"/>
        <end position="122"/>
    </location>
</feature>
<gene>
    <name evidence="2" type="ORF">Asi02nite_77220</name>
</gene>
<accession>A0ABQ4D3V9</accession>
<sequence>MPTVEDTDAFAARCHAGQVDKAGRPYIAHPRAVAALLTAHGDEAVMAGLLHDVVEDCGVTLADLRAMGYSERVVSAVDAVSHRPDESYLDGIRRAAADPLGRLVKLADNTTNSDETRLALLDEATAARLRRKYAEARAVLLDL</sequence>
<keyword evidence="3" id="KW-1185">Reference proteome</keyword>
<dbReference type="Proteomes" id="UP000604117">
    <property type="component" value="Unassembled WGS sequence"/>
</dbReference>